<keyword evidence="1" id="KW-0472">Membrane</keyword>
<feature type="transmembrane region" description="Helical" evidence="1">
    <location>
        <begin position="1194"/>
        <end position="1219"/>
    </location>
</feature>
<dbReference type="Gene3D" id="2.10.220.10">
    <property type="entry name" value="Hormone Receptor, Insulin-like Growth Factor Receptor 1, Chain A, domain 2"/>
    <property type="match status" value="5"/>
</dbReference>
<dbReference type="SMART" id="SM00261">
    <property type="entry name" value="FU"/>
    <property type="match status" value="9"/>
</dbReference>
<dbReference type="OrthoDB" id="300641at2759"/>
<dbReference type="Proteomes" id="UP000009168">
    <property type="component" value="Unassembled WGS sequence"/>
</dbReference>
<dbReference type="AlphaFoldDB" id="I7M944"/>
<dbReference type="InterPro" id="IPR009030">
    <property type="entry name" value="Growth_fac_rcpt_cys_sf"/>
</dbReference>
<dbReference type="InterPro" id="IPR051514">
    <property type="entry name" value="R-spondin"/>
</dbReference>
<proteinExistence type="predicted"/>
<dbReference type="PANTHER" id="PTHR46987:SF7">
    <property type="entry name" value="TNFR-CYS DOMAIN-CONTAINING PROTEIN"/>
    <property type="match status" value="1"/>
</dbReference>
<keyword evidence="1" id="KW-0812">Transmembrane</keyword>
<reference evidence="3" key="1">
    <citation type="journal article" date="2006" name="PLoS Biol.">
        <title>Macronuclear genome sequence of the ciliate Tetrahymena thermophila, a model eukaryote.</title>
        <authorList>
            <person name="Eisen J.A."/>
            <person name="Coyne R.S."/>
            <person name="Wu M."/>
            <person name="Wu D."/>
            <person name="Thiagarajan M."/>
            <person name="Wortman J.R."/>
            <person name="Badger J.H."/>
            <person name="Ren Q."/>
            <person name="Amedeo P."/>
            <person name="Jones K.M."/>
            <person name="Tallon L.J."/>
            <person name="Delcher A.L."/>
            <person name="Salzberg S.L."/>
            <person name="Silva J.C."/>
            <person name="Haas B.J."/>
            <person name="Majoros W.H."/>
            <person name="Farzad M."/>
            <person name="Carlton J.M."/>
            <person name="Smith R.K. Jr."/>
            <person name="Garg J."/>
            <person name="Pearlman R.E."/>
            <person name="Karrer K.M."/>
            <person name="Sun L."/>
            <person name="Manning G."/>
            <person name="Elde N.C."/>
            <person name="Turkewitz A.P."/>
            <person name="Asai D.J."/>
            <person name="Wilkes D.E."/>
            <person name="Wang Y."/>
            <person name="Cai H."/>
            <person name="Collins K."/>
            <person name="Stewart B.A."/>
            <person name="Lee S.R."/>
            <person name="Wilamowska K."/>
            <person name="Weinberg Z."/>
            <person name="Ruzzo W.L."/>
            <person name="Wloga D."/>
            <person name="Gaertig J."/>
            <person name="Frankel J."/>
            <person name="Tsao C.-C."/>
            <person name="Gorovsky M.A."/>
            <person name="Keeling P.J."/>
            <person name="Waller R.F."/>
            <person name="Patron N.J."/>
            <person name="Cherry J.M."/>
            <person name="Stover N.A."/>
            <person name="Krieger C.J."/>
            <person name="del Toro C."/>
            <person name="Ryder H.F."/>
            <person name="Williamson S.C."/>
            <person name="Barbeau R.A."/>
            <person name="Hamilton E.P."/>
            <person name="Orias E."/>
        </authorList>
    </citation>
    <scope>NUCLEOTIDE SEQUENCE [LARGE SCALE GENOMIC DNA]</scope>
    <source>
        <strain evidence="3">SB210</strain>
    </source>
</reference>
<dbReference type="InParanoid" id="I7M944"/>
<name>I7M944_TETTS</name>
<protein>
    <submittedName>
        <fullName evidence="2">Zinc finger lsd1 subclass family protein</fullName>
    </submittedName>
</protein>
<dbReference type="GeneID" id="7829294"/>
<feature type="transmembrane region" description="Helical" evidence="1">
    <location>
        <begin position="848"/>
        <end position="866"/>
    </location>
</feature>
<evidence type="ECO:0000313" key="2">
    <source>
        <dbReference type="EMBL" id="EAS00755.2"/>
    </source>
</evidence>
<dbReference type="SUPFAM" id="SSF57184">
    <property type="entry name" value="Growth factor receptor domain"/>
    <property type="match status" value="4"/>
</dbReference>
<gene>
    <name evidence="2" type="ORF">TTHERM_00304240</name>
</gene>
<keyword evidence="1" id="KW-1133">Transmembrane helix</keyword>
<sequence length="1250" mass="143875">MKLKTNQKYFLLNLIYLSYFIDLAFSDLLSSQSYLLQELDQDVLDPSLKQLWENSKIIQCEDTDFIEFDNKYILSSTSQNENSYLKRDFEIPIPHYKISLSFEILLLNSMEKNNAINIQYDGMQGGIIIFDHEQARPYCFKGQNQILEFYQMSFIHNTQNLVLNLTRLAQPGSNDIAPYDFALKNIFIEVHQCHQSCSKCSGPSHNECTACPEGASLTDNTCTCQNGKLFLNYKCVDQCSYKYIQDHSSQSCIQNNCNISQCSQCDSDKFNYCELCQSDFFNYEGQCIKRCPLWTFQQGQKCIIKIIQTSKSSSFLLQGLYNQFLSQDEANSLQLQYSGFSSTQQSQVRYCGNQFYVGGPLPSTNQIFIKKSISFIPPHYMLTLSFNYVLIDMAINEGFKILIDGRIVAFIYQSSENLSKNQNICGASQIDTIDSFSYTFKHSLQNITIEIYMQLTQPFTTQSFGIRDILMISQNCNDNCEECNQQGVCTQCQQDFMFQESDNTCRKNSQCSPGHYSDLTQKKCLKCHSQCKTCSGSQINQCMSCQNGKYLSDSNCVEQCPAGSFLNKQRECQNCNSTCQTCSDDRVYSCLTCPLQLVYQEGYCLQECSSGYYFQMSNRSCYKCSSQCKECFGPDSDQCKSCHEQKYILDSQCVNSCPQNYFVSTANICEKCDEGCSKCDKSSSNCQECKSGYLMLKNQCFSEPPAGYYLDGNQFKECFQGCAKCINSSKDSCLSCMQNYFTYQDNTCVDKCPEGFFPNQNKQCQMCSGYCKTCTSFYECTTCNYGLFELNGKCVSECPSQIQYFQDEIDLKCIKCNSECPQQGCKGPTIEDCIDEQIQIQDTMVSKIIFIQLSFWIVCCIVGYMLDKFQSKSYLNKNRINQQEYEEENKREDKKQMRLPTKENQMKEIKLNFKKNSSSLPKSYQIMQQDQNINIQKIEFPQVNKDCKEDLSFTNDNISVNSNSPTKIGSQTSFNKNSSIVGLFSSVTQFMEKVASTPEGSPKSAKLKEKENNQIQMDLSQALQIYQVNQKNNKQEILPTFSGDVECITKFENKSLQKMQDSDNSELLNEQSKFNQKLYFTLAGNEIVSFFVFYDHKQSRITKSSLFFLKNIFLISFQIFALMENSLQLSFISILLGITLKGIISKSLIYIKTYQIVKIAVSLLITIAAFFLLMTQLVYPELKEIKYSYDRKWALYYLFAQTIDIVIIQSIISFLSYYITRKNTIMIRQTKLFLAMKFVFRREQYEQKFE</sequence>
<feature type="transmembrane region" description="Helical" evidence="1">
    <location>
        <begin position="1106"/>
        <end position="1123"/>
    </location>
</feature>
<feature type="transmembrane region" description="Helical" evidence="1">
    <location>
        <begin position="1129"/>
        <end position="1149"/>
    </location>
</feature>
<evidence type="ECO:0000313" key="3">
    <source>
        <dbReference type="Proteomes" id="UP000009168"/>
    </source>
</evidence>
<evidence type="ECO:0000256" key="1">
    <source>
        <dbReference type="SAM" id="Phobius"/>
    </source>
</evidence>
<dbReference type="InterPro" id="IPR006212">
    <property type="entry name" value="Furin_repeat"/>
</dbReference>
<dbReference type="RefSeq" id="XP_001021000.2">
    <property type="nucleotide sequence ID" value="XM_001021000.2"/>
</dbReference>
<accession>I7M944</accession>
<dbReference type="CDD" id="cd00064">
    <property type="entry name" value="FU"/>
    <property type="match status" value="7"/>
</dbReference>
<organism evidence="2 3">
    <name type="scientific">Tetrahymena thermophila (strain SB210)</name>
    <dbReference type="NCBI Taxonomy" id="312017"/>
    <lineage>
        <taxon>Eukaryota</taxon>
        <taxon>Sar</taxon>
        <taxon>Alveolata</taxon>
        <taxon>Ciliophora</taxon>
        <taxon>Intramacronucleata</taxon>
        <taxon>Oligohymenophorea</taxon>
        <taxon>Hymenostomatida</taxon>
        <taxon>Tetrahymenina</taxon>
        <taxon>Tetrahymenidae</taxon>
        <taxon>Tetrahymena</taxon>
    </lineage>
</organism>
<dbReference type="KEGG" id="tet:TTHERM_00304240"/>
<dbReference type="EMBL" id="GG662608">
    <property type="protein sequence ID" value="EAS00755.2"/>
    <property type="molecule type" value="Genomic_DNA"/>
</dbReference>
<feature type="transmembrane region" description="Helical" evidence="1">
    <location>
        <begin position="1156"/>
        <end position="1174"/>
    </location>
</feature>
<keyword evidence="3" id="KW-1185">Reference proteome</keyword>
<dbReference type="PANTHER" id="PTHR46987">
    <property type="entry name" value="NEUROHYPOPHYSIAL HORMONES, N-TERMINAL DOMAIN CONTAINING PROTEIN"/>
    <property type="match status" value="1"/>
</dbReference>
<dbReference type="eggNOG" id="KOG3525">
    <property type="taxonomic scope" value="Eukaryota"/>
</dbReference>